<gene>
    <name evidence="2" type="ORF">PSEHALCIP103_01619</name>
</gene>
<protein>
    <submittedName>
        <fullName evidence="2">Uncharacterized protein</fullName>
    </submittedName>
</protein>
<dbReference type="AlphaFoldDB" id="A0A9W4QX96"/>
<keyword evidence="1" id="KW-0175">Coiled coil</keyword>
<dbReference type="Proteomes" id="UP001152447">
    <property type="component" value="Unassembled WGS sequence"/>
</dbReference>
<dbReference type="RefSeq" id="WP_262976571.1">
    <property type="nucleotide sequence ID" value="NZ_CAMAPB010000019.1"/>
</dbReference>
<dbReference type="EMBL" id="CAMAPB010000019">
    <property type="protein sequence ID" value="CAH9057253.1"/>
    <property type="molecule type" value="Genomic_DNA"/>
</dbReference>
<evidence type="ECO:0000313" key="2">
    <source>
        <dbReference type="EMBL" id="CAH9057253.1"/>
    </source>
</evidence>
<evidence type="ECO:0000313" key="3">
    <source>
        <dbReference type="Proteomes" id="UP001152447"/>
    </source>
</evidence>
<evidence type="ECO:0000256" key="1">
    <source>
        <dbReference type="SAM" id="Coils"/>
    </source>
</evidence>
<name>A0A9W4QX96_PSEHA</name>
<keyword evidence="3" id="KW-1185">Reference proteome</keyword>
<feature type="coiled-coil region" evidence="1">
    <location>
        <begin position="44"/>
        <end position="134"/>
    </location>
</feature>
<sequence length="271" mass="31073">MDKNSLKTEILVLLEDEEVRTKVWAITLEKSEKHSNTLSPNKVEESNQNECHAMQAESDALKEENAKLRSMLGLKDSALAESESVIRSLNVEKSGLEEKLSVALTDFEKKEKTLAETLSLYEELKRKITFYRDNFEEDLRIKEVYEELSSQTKVSIKNIFKDTTPKGLVVCGTQEKFIFSFWDYIKAEINNGSNQDDKKLVCLFELLFARFKLAFPMFELQQVKEGDVFDNQNFVKHHSSQNMSGPIQALLFRGCVNNQTGKIVKQSIVVL</sequence>
<comment type="caution">
    <text evidence="2">The sequence shown here is derived from an EMBL/GenBank/DDBJ whole genome shotgun (WGS) entry which is preliminary data.</text>
</comment>
<organism evidence="2 3">
    <name type="scientific">Pseudoalteromonas haloplanktis</name>
    <name type="common">Alteromonas haloplanktis</name>
    <dbReference type="NCBI Taxonomy" id="228"/>
    <lineage>
        <taxon>Bacteria</taxon>
        <taxon>Pseudomonadati</taxon>
        <taxon>Pseudomonadota</taxon>
        <taxon>Gammaproteobacteria</taxon>
        <taxon>Alteromonadales</taxon>
        <taxon>Pseudoalteromonadaceae</taxon>
        <taxon>Pseudoalteromonas</taxon>
    </lineage>
</organism>
<reference evidence="2" key="1">
    <citation type="submission" date="2022-07" db="EMBL/GenBank/DDBJ databases">
        <authorList>
            <person name="Criscuolo A."/>
        </authorList>
    </citation>
    <scope>NUCLEOTIDE SEQUENCE</scope>
    <source>
        <strain evidence="2">CIP103197</strain>
    </source>
</reference>
<proteinExistence type="predicted"/>
<accession>A0A9W4QX96</accession>